<evidence type="ECO:0000313" key="1">
    <source>
        <dbReference type="EMBL" id="AEG73305.1"/>
    </source>
</evidence>
<dbReference type="KEGG" id="mhf:MHF_1055"/>
<gene>
    <name evidence="1" type="ordered locus">MHF_1055</name>
</gene>
<sequence length="209" mass="23083">MAVSVVKAASGLGVAAATVGGGIFVAKGMEGSPSTPKSTVQDKLKQNGYSPLDLEKSDGWSEVLEAYNQHKNNPSIRFDHGDREISEQELKDACSSAFNSDDKYENAKRWCVVPYSVSQVLTSKSLKVLNVNDTGDDDQDDQDEWDNLKGQYQENAIPGLVLKSTEDWQSLRTKCKELVEKKPWSDGYEDSISHATRWCTHAFVNNSDS</sequence>
<accession>F6FJF0</accession>
<reference key="2">
    <citation type="submission" date="2011-05" db="EMBL/GenBank/DDBJ databases">
        <title>The Genome of Mycoplasma haemofelis Strain Ohio2, a pathogenic hemoplasma of the cat.</title>
        <authorList>
            <person name="Santos A.P."/>
            <person name="Guimaraes A.M.S."/>
            <person name="SanMiguel P.J."/>
            <person name="Martin S.W."/>
            <person name="Messick J.B."/>
        </authorList>
    </citation>
    <scope>NUCLEOTIDE SEQUENCE</scope>
    <source>
        <strain>Ohio2</strain>
    </source>
</reference>
<dbReference type="BioCyc" id="MHAE859194:G1GR7-1046-MONOMER"/>
<dbReference type="AlphaFoldDB" id="F6FJF0"/>
<protein>
    <submittedName>
        <fullName evidence="1">Uncharacterized protein</fullName>
    </submittedName>
</protein>
<proteinExistence type="predicted"/>
<name>F6FJF0_MYCHI</name>
<dbReference type="Proteomes" id="UP000007952">
    <property type="component" value="Chromosome"/>
</dbReference>
<dbReference type="HOGENOM" id="CLU_098620_3_0_14"/>
<dbReference type="STRING" id="859194.MHF_1055"/>
<dbReference type="EMBL" id="CP002808">
    <property type="protein sequence ID" value="AEG73305.1"/>
    <property type="molecule type" value="Genomic_DNA"/>
</dbReference>
<organism evidence="1 2">
    <name type="scientific">Mycoplasma haemofelis (strain Ohio2)</name>
    <dbReference type="NCBI Taxonomy" id="859194"/>
    <lineage>
        <taxon>Bacteria</taxon>
        <taxon>Bacillati</taxon>
        <taxon>Mycoplasmatota</taxon>
        <taxon>Mollicutes</taxon>
        <taxon>Mycoplasmataceae</taxon>
        <taxon>Mycoplasma</taxon>
    </lineage>
</organism>
<evidence type="ECO:0000313" key="2">
    <source>
        <dbReference type="Proteomes" id="UP000007952"/>
    </source>
</evidence>
<reference evidence="1 2" key="1">
    <citation type="journal article" date="2011" name="J. Bacteriol.">
        <title>Complete genome sequences of two hemotropic Mycoplasmas, Mycoplasma haemofelis strain Ohio2 and Mycoplasma suis strain Illinois.</title>
        <authorList>
            <person name="Messick J.B."/>
            <person name="Santos A.P."/>
            <person name="Guimaraes A.M."/>
        </authorList>
    </citation>
    <scope>NUCLEOTIDE SEQUENCE [LARGE SCALE GENOMIC DNA]</scope>
    <source>
        <strain evidence="1 2">Ohio2</strain>
    </source>
</reference>